<dbReference type="GO" id="GO:0061245">
    <property type="term" value="P:establishment or maintenance of bipolar cell polarity"/>
    <property type="evidence" value="ECO:0007669"/>
    <property type="project" value="TreeGrafter"/>
</dbReference>
<evidence type="ECO:0000313" key="9">
    <source>
        <dbReference type="Proteomes" id="UP000736335"/>
    </source>
</evidence>
<keyword evidence="3" id="KW-0963">Cytoplasm</keyword>
<evidence type="ECO:0000256" key="7">
    <source>
        <dbReference type="SAM" id="MobiDB-lite"/>
    </source>
</evidence>
<dbReference type="OrthoDB" id="45365at2759"/>
<keyword evidence="2" id="KW-0880">Kelch repeat</keyword>
<evidence type="ECO:0000256" key="2">
    <source>
        <dbReference type="ARBA" id="ARBA00022441"/>
    </source>
</evidence>
<dbReference type="FunFam" id="2.120.10.80:FF:000049">
    <property type="entry name" value="Cell polarity protein (Tea1)"/>
    <property type="match status" value="1"/>
</dbReference>
<dbReference type="Pfam" id="PF24681">
    <property type="entry name" value="Kelch_KLHDC2_KLHL20_DRC7"/>
    <property type="match status" value="1"/>
</dbReference>
<feature type="compositionally biased region" description="Basic residues" evidence="7">
    <location>
        <begin position="1"/>
        <end position="10"/>
    </location>
</feature>
<keyword evidence="5 6" id="KW-0175">Coiled coil</keyword>
<evidence type="ECO:0000256" key="4">
    <source>
        <dbReference type="ARBA" id="ARBA00022737"/>
    </source>
</evidence>
<accession>A0A9P6HGK0</accession>
<evidence type="ECO:0000313" key="8">
    <source>
        <dbReference type="EMBL" id="KAF9786692.1"/>
    </source>
</evidence>
<evidence type="ECO:0000256" key="6">
    <source>
        <dbReference type="SAM" id="Coils"/>
    </source>
</evidence>
<feature type="region of interest" description="Disordered" evidence="7">
    <location>
        <begin position="1436"/>
        <end position="1456"/>
    </location>
</feature>
<dbReference type="EMBL" id="WIUZ02000005">
    <property type="protein sequence ID" value="KAF9786692.1"/>
    <property type="molecule type" value="Genomic_DNA"/>
</dbReference>
<feature type="coiled-coil region" evidence="6">
    <location>
        <begin position="824"/>
        <end position="970"/>
    </location>
</feature>
<feature type="region of interest" description="Disordered" evidence="7">
    <location>
        <begin position="1"/>
        <end position="147"/>
    </location>
</feature>
<evidence type="ECO:0000256" key="5">
    <source>
        <dbReference type="ARBA" id="ARBA00023054"/>
    </source>
</evidence>
<proteinExistence type="predicted"/>
<feature type="compositionally biased region" description="Polar residues" evidence="7">
    <location>
        <begin position="517"/>
        <end position="537"/>
    </location>
</feature>
<feature type="compositionally biased region" description="Polar residues" evidence="7">
    <location>
        <begin position="465"/>
        <end position="499"/>
    </location>
</feature>
<feature type="compositionally biased region" description="Pro residues" evidence="7">
    <location>
        <begin position="122"/>
        <end position="140"/>
    </location>
</feature>
<feature type="compositionally biased region" description="Polar residues" evidence="7">
    <location>
        <begin position="11"/>
        <end position="44"/>
    </location>
</feature>
<feature type="compositionally biased region" description="Low complexity" evidence="7">
    <location>
        <begin position="93"/>
        <end position="106"/>
    </location>
</feature>
<keyword evidence="4" id="KW-0677">Repeat</keyword>
<feature type="compositionally biased region" description="Low complexity" evidence="7">
    <location>
        <begin position="1260"/>
        <end position="1271"/>
    </location>
</feature>
<protein>
    <submittedName>
        <fullName evidence="8">Uncharacterized protein</fullName>
    </submittedName>
</protein>
<sequence>MSFFSRKKHQNQPSNNVNIVQSPSQALQQVGANSQQPSQLTKQPSYDKGFPNGSPSASSSATNNTNPPPRMGAMQPPQPQQQPRGASPVTTAPQQQQQQPQQQPRQPTYPWSQRKLNLNPPVTLPRPGIAPPQTPSPSPFPRYGHALPSTATASGELFLFGGLVREQVRNDVYLISTRELSATLLQTTGEIPSPRVGHASALVGSVLIVWGGDTKTNNRSKPGDTHDDGLYLLNLSSREWTRVSVQGPAPRGRYGHSVCMIGSKFYVFGGQVDGEFLNDLWSFDLNSLRTKAVWDLIEPGAGSPRPSHRTGHVMVSFGDKLVVFGGTDSQYHYNDTWTYDTLSRTWAELHCIGFIPSPREGHSAALVDDVVYVYGGRSVDGKDLGDLGAFKISNQRWYMFQNMGPAPSPRSGHAMASMGPRVFVLGGLGAEFMNPARPEDPTMVHVLDTKHIKYPDSGKLPQQPVPNGSNNTRKASVTAQNPQPSRPGTQGSLIQPETGVQSPSPVQPSPEPETLRRTMSPTNTQRTNDAQPSQYTSAEKGKAPMRPKREDEDSDPSDVNGFAERAISPEQRARSPTYTAMGGASRTVSPVQRQGFVDDQPVSLTSIVISASKDGGSSLATRSVSPPVDRSKPPADAFYTSGGDGSPGTVTPQPNGHIHNSPSPSASGSVVEDMKRREAWLKAALIRASRSGFVYADAQDPPEDLVLDFANADQGETKRVVEMIMNLKHMRAVIQTTVVEQAQSASEKLQEAERMKMSAIQEAAYYRAKVAALEAAAPEDLVRVERDRLVILERQLSSMLAERAEKDRKIGELSDSLALTTTLLEQAEARAVDASKRADLLEDTHEDKLRELGDLQDRQILLETALRDHSDRLLSQSSQLEQKEAEHANAQAQVEELSASKEQHVRALDQARVALQSATTRAEEVDTKYKESRDQSVQLESDMAELKGELEAKTIEVETLRVRLADVENSWAQSREEADAFRALTTGSLGELLDSHRDLRTDEERIVRGHAEKVAAMEMEIGQIRKMLKDANVRLDETGAELTAQRQLVREGDTEQLSLRSQITGLRTQLSNILGESGRLRKDLVAKESELRDKVKEAADAEVRLGMLRSYLSENGLAPDTDELNSKAGDSSSRVVLLENKLTEKSKLQERAERDREAALIQKQQAELRAESLVEEVERLKALGNASRGINGVVDAVEYEQRLEETERSYKERLRQLEDDYQLAVHYVKGTEKMMRKMKEELTKQKNQNSGLQSELDALRGSSGSRANGRGTPSSSDEVAEGLRSQLIDSQRQAQRYNSENKELRVRIDSLERDLEAMRDNLVVSQRESDERLSRIEELEHDVERLQNSLVIARGSHDESFLEKMSSENTRLKRENEQLSHKIGLLLEVDQPTFSGRPISGVSEGRASTSSSENAIAFESLSSELDDWQRQLASTMSARRPLSDLESTDQRSRLRI</sequence>
<feature type="region of interest" description="Disordered" evidence="7">
    <location>
        <begin position="453"/>
        <end position="594"/>
    </location>
</feature>
<dbReference type="InterPro" id="IPR015915">
    <property type="entry name" value="Kelch-typ_b-propeller"/>
</dbReference>
<dbReference type="PANTHER" id="PTHR23244">
    <property type="entry name" value="KELCH REPEAT DOMAIN"/>
    <property type="match status" value="1"/>
</dbReference>
<reference evidence="8" key="2">
    <citation type="submission" date="2020-11" db="EMBL/GenBank/DDBJ databases">
        <authorList>
            <consortium name="DOE Joint Genome Institute"/>
            <person name="Kuo A."/>
            <person name="Miyauchi S."/>
            <person name="Kiss E."/>
            <person name="Drula E."/>
            <person name="Kohler A."/>
            <person name="Sanchez-Garcia M."/>
            <person name="Andreopoulos B."/>
            <person name="Barry K.W."/>
            <person name="Bonito G."/>
            <person name="Buee M."/>
            <person name="Carver A."/>
            <person name="Chen C."/>
            <person name="Cichocki N."/>
            <person name="Clum A."/>
            <person name="Culley D."/>
            <person name="Crous P.W."/>
            <person name="Fauchery L."/>
            <person name="Girlanda M."/>
            <person name="Hayes R."/>
            <person name="Keri Z."/>
            <person name="Labutti K."/>
            <person name="Lipzen A."/>
            <person name="Lombard V."/>
            <person name="Magnuson J."/>
            <person name="Maillard F."/>
            <person name="Morin E."/>
            <person name="Murat C."/>
            <person name="Nolan M."/>
            <person name="Ohm R."/>
            <person name="Pangilinan J."/>
            <person name="Pereira M."/>
            <person name="Perotto S."/>
            <person name="Peter M."/>
            <person name="Riley R."/>
            <person name="Sitrit Y."/>
            <person name="Stielow B."/>
            <person name="Szollosi G."/>
            <person name="Zifcakova L."/>
            <person name="Stursova M."/>
            <person name="Spatafora J.W."/>
            <person name="Tedersoo L."/>
            <person name="Vaario L.-M."/>
            <person name="Yamada A."/>
            <person name="Yan M."/>
            <person name="Wang P."/>
            <person name="Xu J."/>
            <person name="Bruns T."/>
            <person name="Baldrian P."/>
            <person name="Vilgalys R."/>
            <person name="Henrissat B."/>
            <person name="Grigoriev I.V."/>
            <person name="Hibbett D."/>
            <person name="Nagy L.G."/>
            <person name="Martin F.M."/>
        </authorList>
    </citation>
    <scope>NUCLEOTIDE SEQUENCE</scope>
    <source>
        <strain evidence="8">UH-Tt-Lm1</strain>
    </source>
</reference>
<feature type="region of interest" description="Disordered" evidence="7">
    <location>
        <begin position="1259"/>
        <end position="1283"/>
    </location>
</feature>
<feature type="region of interest" description="Disordered" evidence="7">
    <location>
        <begin position="614"/>
        <end position="669"/>
    </location>
</feature>
<dbReference type="GO" id="GO:0051285">
    <property type="term" value="C:cell cortex of cell tip"/>
    <property type="evidence" value="ECO:0007669"/>
    <property type="project" value="TreeGrafter"/>
</dbReference>
<name>A0A9P6HGK0_9AGAM</name>
<dbReference type="Proteomes" id="UP000736335">
    <property type="component" value="Unassembled WGS sequence"/>
</dbReference>
<comment type="caution">
    <text evidence="8">The sequence shown here is derived from an EMBL/GenBank/DDBJ whole genome shotgun (WGS) entry which is preliminary data.</text>
</comment>
<feature type="compositionally biased region" description="Basic and acidic residues" evidence="7">
    <location>
        <begin position="539"/>
        <end position="551"/>
    </location>
</feature>
<feature type="compositionally biased region" description="Low complexity" evidence="7">
    <location>
        <begin position="51"/>
        <end position="65"/>
    </location>
</feature>
<dbReference type="SUPFAM" id="SSF57997">
    <property type="entry name" value="Tropomyosin"/>
    <property type="match status" value="1"/>
</dbReference>
<evidence type="ECO:0000256" key="1">
    <source>
        <dbReference type="ARBA" id="ARBA00004496"/>
    </source>
</evidence>
<dbReference type="SUPFAM" id="SSF117281">
    <property type="entry name" value="Kelch motif"/>
    <property type="match status" value="1"/>
</dbReference>
<dbReference type="Gene3D" id="2.120.10.80">
    <property type="entry name" value="Kelch-type beta propeller"/>
    <property type="match status" value="2"/>
</dbReference>
<feature type="compositionally biased region" description="Polar residues" evidence="7">
    <location>
        <begin position="648"/>
        <end position="668"/>
    </location>
</feature>
<reference evidence="8" key="1">
    <citation type="journal article" date="2020" name="Nat. Commun.">
        <title>Large-scale genome sequencing of mycorrhizal fungi provides insights into the early evolution of symbiotic traits.</title>
        <authorList>
            <person name="Miyauchi S."/>
            <person name="Kiss E."/>
            <person name="Kuo A."/>
            <person name="Drula E."/>
            <person name="Kohler A."/>
            <person name="Sanchez-Garcia M."/>
            <person name="Morin E."/>
            <person name="Andreopoulos B."/>
            <person name="Barry K.W."/>
            <person name="Bonito G."/>
            <person name="Buee M."/>
            <person name="Carver A."/>
            <person name="Chen C."/>
            <person name="Cichocki N."/>
            <person name="Clum A."/>
            <person name="Culley D."/>
            <person name="Crous P.W."/>
            <person name="Fauchery L."/>
            <person name="Girlanda M."/>
            <person name="Hayes R.D."/>
            <person name="Keri Z."/>
            <person name="LaButti K."/>
            <person name="Lipzen A."/>
            <person name="Lombard V."/>
            <person name="Magnuson J."/>
            <person name="Maillard F."/>
            <person name="Murat C."/>
            <person name="Nolan M."/>
            <person name="Ohm R.A."/>
            <person name="Pangilinan J."/>
            <person name="Pereira M.F."/>
            <person name="Perotto S."/>
            <person name="Peter M."/>
            <person name="Pfister S."/>
            <person name="Riley R."/>
            <person name="Sitrit Y."/>
            <person name="Stielow J.B."/>
            <person name="Szollosi G."/>
            <person name="Zifcakova L."/>
            <person name="Stursova M."/>
            <person name="Spatafora J.W."/>
            <person name="Tedersoo L."/>
            <person name="Vaario L.M."/>
            <person name="Yamada A."/>
            <person name="Yan M."/>
            <person name="Wang P."/>
            <person name="Xu J."/>
            <person name="Bruns T."/>
            <person name="Baldrian P."/>
            <person name="Vilgalys R."/>
            <person name="Dunand C."/>
            <person name="Henrissat B."/>
            <person name="Grigoriev I.V."/>
            <person name="Hibbett D."/>
            <person name="Nagy L.G."/>
            <person name="Martin F.M."/>
        </authorList>
    </citation>
    <scope>NUCLEOTIDE SEQUENCE</scope>
    <source>
        <strain evidence="8">UH-Tt-Lm1</strain>
    </source>
</reference>
<evidence type="ECO:0000256" key="3">
    <source>
        <dbReference type="ARBA" id="ARBA00022490"/>
    </source>
</evidence>
<keyword evidence="9" id="KW-1185">Reference proteome</keyword>
<organism evidence="8 9">
    <name type="scientific">Thelephora terrestris</name>
    <dbReference type="NCBI Taxonomy" id="56493"/>
    <lineage>
        <taxon>Eukaryota</taxon>
        <taxon>Fungi</taxon>
        <taxon>Dikarya</taxon>
        <taxon>Basidiomycota</taxon>
        <taxon>Agaricomycotina</taxon>
        <taxon>Agaricomycetes</taxon>
        <taxon>Thelephorales</taxon>
        <taxon>Thelephoraceae</taxon>
        <taxon>Thelephora</taxon>
    </lineage>
</organism>
<dbReference type="PANTHER" id="PTHR23244:SF456">
    <property type="entry name" value="MULTIPLE EPIDERMAL GROWTH FACTOR-LIKE DOMAINS PROTEIN 8"/>
    <property type="match status" value="1"/>
</dbReference>
<feature type="compositionally biased region" description="Pro residues" evidence="7">
    <location>
        <begin position="66"/>
        <end position="80"/>
    </location>
</feature>
<comment type="subcellular location">
    <subcellularLocation>
        <location evidence="1">Cytoplasm</location>
    </subcellularLocation>
</comment>
<gene>
    <name evidence="8" type="ORF">BJ322DRAFT_1184544</name>
</gene>